<dbReference type="Proteomes" id="UP000546464">
    <property type="component" value="Unassembled WGS sequence"/>
</dbReference>
<proteinExistence type="predicted"/>
<comment type="caution">
    <text evidence="1">The sequence shown here is derived from an EMBL/GenBank/DDBJ whole genome shotgun (WGS) entry which is preliminary data.</text>
</comment>
<name>A0A842HES8_9BACT</name>
<protein>
    <submittedName>
        <fullName evidence="1">NRDE family protein</fullName>
    </submittedName>
</protein>
<dbReference type="RefSeq" id="WP_185675698.1">
    <property type="nucleotide sequence ID" value="NZ_JACHVB010000034.1"/>
</dbReference>
<dbReference type="Gene3D" id="3.60.60.10">
    <property type="entry name" value="Penicillin V Acylase, Chain A"/>
    <property type="match status" value="1"/>
</dbReference>
<keyword evidence="2" id="KW-1185">Reference proteome</keyword>
<accession>A0A842HES8</accession>
<sequence>MCTVTWWRAADGYELYFNRDELKSRLPGLPPEELVLDGVRYLSPRDADAGGTWLLVNEYGLSVCLINQYPLRRPVPRGPLVSRGCLVRRMADCRSVEEIKNRLRGQDLFSYRPFQIIAVSPDGSDAACGWDGHRLAETDNPHASMPFTSSSYLSEQTVRHRRERFASIVAERGDMSPSDLLAFHREHHVDAGAFSVFMQRDDAETVSLTQVVVRPELITMTYSQKVPGRAEFAAPVSINLQPRIC</sequence>
<evidence type="ECO:0000313" key="1">
    <source>
        <dbReference type="EMBL" id="MBC2594730.1"/>
    </source>
</evidence>
<dbReference type="EMBL" id="JACHVB010000034">
    <property type="protein sequence ID" value="MBC2594730.1"/>
    <property type="molecule type" value="Genomic_DNA"/>
</dbReference>
<reference evidence="1 2" key="1">
    <citation type="submission" date="2020-07" db="EMBL/GenBank/DDBJ databases">
        <authorList>
            <person name="Feng X."/>
        </authorList>
    </citation>
    <scope>NUCLEOTIDE SEQUENCE [LARGE SCALE GENOMIC DNA]</scope>
    <source>
        <strain evidence="1 2">JCM31066</strain>
    </source>
</reference>
<gene>
    <name evidence="1" type="ORF">H5P28_10705</name>
</gene>
<evidence type="ECO:0000313" key="2">
    <source>
        <dbReference type="Proteomes" id="UP000546464"/>
    </source>
</evidence>
<organism evidence="1 2">
    <name type="scientific">Ruficoccus amylovorans</name>
    <dbReference type="NCBI Taxonomy" id="1804625"/>
    <lineage>
        <taxon>Bacteria</taxon>
        <taxon>Pseudomonadati</taxon>
        <taxon>Verrucomicrobiota</taxon>
        <taxon>Opitutia</taxon>
        <taxon>Puniceicoccales</taxon>
        <taxon>Cerasicoccaceae</taxon>
        <taxon>Ruficoccus</taxon>
    </lineage>
</organism>
<dbReference type="Pfam" id="PF05742">
    <property type="entry name" value="TANGO2"/>
    <property type="match status" value="1"/>
</dbReference>
<dbReference type="InterPro" id="IPR008551">
    <property type="entry name" value="TANGO2"/>
</dbReference>
<dbReference type="AlphaFoldDB" id="A0A842HES8"/>